<proteinExistence type="predicted"/>
<accession>H6MR45</accession>
<evidence type="ECO:0000313" key="4">
    <source>
        <dbReference type="Proteomes" id="UP000009154"/>
    </source>
</evidence>
<keyword evidence="4" id="KW-1185">Reference proteome</keyword>
<dbReference type="HOGENOM" id="CLU_1967440_0_0_11"/>
<dbReference type="AlphaFoldDB" id="H6MR45"/>
<organism evidence="3 4">
    <name type="scientific">Gordonia polyisoprenivorans (strain DSM 44266 / VH2)</name>
    <dbReference type="NCBI Taxonomy" id="1112204"/>
    <lineage>
        <taxon>Bacteria</taxon>
        <taxon>Bacillati</taxon>
        <taxon>Actinomycetota</taxon>
        <taxon>Actinomycetes</taxon>
        <taxon>Mycobacteriales</taxon>
        <taxon>Gordoniaceae</taxon>
        <taxon>Gordonia</taxon>
    </lineage>
</organism>
<gene>
    <name evidence="3" type="ordered locus">GPOL_c39380</name>
</gene>
<evidence type="ECO:0000256" key="2">
    <source>
        <dbReference type="SAM" id="Phobius"/>
    </source>
</evidence>
<sequence>MVRPARIPDIANILPYQLSVAPHHVRQTGDGTRDGRGPSPAKGPIDVSKNAKIALTIVGLGLIVALLVFLRREKTLVDAATAKIEETIDELDPAAKAAVVARLGIEVKDKAIEAKDIAVGTAKGLAG</sequence>
<dbReference type="EMBL" id="CP003119">
    <property type="protein sequence ID" value="AFA74949.1"/>
    <property type="molecule type" value="Genomic_DNA"/>
</dbReference>
<evidence type="ECO:0000313" key="3">
    <source>
        <dbReference type="EMBL" id="AFA74949.1"/>
    </source>
</evidence>
<evidence type="ECO:0000256" key="1">
    <source>
        <dbReference type="SAM" id="MobiDB-lite"/>
    </source>
</evidence>
<protein>
    <submittedName>
        <fullName evidence="3">Uncharacterized protein</fullName>
    </submittedName>
</protein>
<name>H6MR45_GORPV</name>
<keyword evidence="2" id="KW-0812">Transmembrane</keyword>
<feature type="region of interest" description="Disordered" evidence="1">
    <location>
        <begin position="25"/>
        <end position="44"/>
    </location>
</feature>
<reference evidence="3 4" key="1">
    <citation type="journal article" date="2012" name="Appl. Environ. Microbiol.">
        <title>Involvement of two latex-clearing proteins during rubber degradation and insights into the subsequent degradation pathway revealed by the genome sequence of Gordonia polyisoprenivorans strain VH2.</title>
        <authorList>
            <person name="Hiessl S."/>
            <person name="Schuldes J."/>
            <person name="Thurmer A."/>
            <person name="Halbsguth T."/>
            <person name="Broker D."/>
            <person name="Angelov A."/>
            <person name="Liebl W."/>
            <person name="Daniel R."/>
            <person name="Steinbuchel A."/>
        </authorList>
    </citation>
    <scope>NUCLEOTIDE SEQUENCE [LARGE SCALE GENOMIC DNA]</scope>
    <source>
        <strain evidence="4">DSM 44266 / VH2</strain>
    </source>
</reference>
<feature type="transmembrane region" description="Helical" evidence="2">
    <location>
        <begin position="53"/>
        <end position="70"/>
    </location>
</feature>
<dbReference type="KEGG" id="gpo:GPOL_c39380"/>
<dbReference type="Proteomes" id="UP000009154">
    <property type="component" value="Chromosome"/>
</dbReference>
<keyword evidence="2" id="KW-1133">Transmembrane helix</keyword>
<keyword evidence="2" id="KW-0472">Membrane</keyword>